<gene>
    <name evidence="2" type="ORF">EXZ61_01445</name>
</gene>
<keyword evidence="3" id="KW-1185">Reference proteome</keyword>
<keyword evidence="1" id="KW-1133">Transmembrane helix</keyword>
<feature type="transmembrane region" description="Helical" evidence="1">
    <location>
        <begin position="116"/>
        <end position="136"/>
    </location>
</feature>
<feature type="transmembrane region" description="Helical" evidence="1">
    <location>
        <begin position="88"/>
        <end position="110"/>
    </location>
</feature>
<accession>A0A515EJV0</accession>
<protein>
    <submittedName>
        <fullName evidence="2">DUF2306 domain-containing protein</fullName>
    </submittedName>
</protein>
<dbReference type="Pfam" id="PF10067">
    <property type="entry name" value="DUF2306"/>
    <property type="match status" value="1"/>
</dbReference>
<feature type="transmembrane region" description="Helical" evidence="1">
    <location>
        <begin position="12"/>
        <end position="30"/>
    </location>
</feature>
<evidence type="ECO:0000256" key="1">
    <source>
        <dbReference type="SAM" id="Phobius"/>
    </source>
</evidence>
<dbReference type="EMBL" id="CP036282">
    <property type="protein sequence ID" value="QDL52941.1"/>
    <property type="molecule type" value="Genomic_DNA"/>
</dbReference>
<dbReference type="Proteomes" id="UP000317365">
    <property type="component" value="Chromosome"/>
</dbReference>
<name>A0A515EJV0_9BURK</name>
<evidence type="ECO:0000313" key="2">
    <source>
        <dbReference type="EMBL" id="QDL52941.1"/>
    </source>
</evidence>
<reference evidence="3" key="2">
    <citation type="journal article" date="2020" name="Int. J. Syst. Evol. Microbiol.">
        <title>Genomic insights into a novel species Rhodoferax aquaticus sp. nov., isolated from freshwater.</title>
        <authorList>
            <person name="Li T."/>
            <person name="Zhuo Y."/>
            <person name="Jin C.Z."/>
            <person name="Wu X."/>
            <person name="Ko S.R."/>
            <person name="Jin F.J."/>
            <person name="Ahn C.Y."/>
            <person name="Oh H.M."/>
            <person name="Lee H.G."/>
            <person name="Jin L."/>
        </authorList>
    </citation>
    <scope>NUCLEOTIDE SEQUENCE [LARGE SCALE GENOMIC DNA]</scope>
    <source>
        <strain evidence="3">Gr-4</strain>
    </source>
</reference>
<dbReference type="AlphaFoldDB" id="A0A515EJV0"/>
<evidence type="ECO:0000313" key="3">
    <source>
        <dbReference type="Proteomes" id="UP000317365"/>
    </source>
</evidence>
<organism evidence="2 3">
    <name type="scientific">Rhodoferax aquaticus</name>
    <dbReference type="NCBI Taxonomy" id="2527691"/>
    <lineage>
        <taxon>Bacteria</taxon>
        <taxon>Pseudomonadati</taxon>
        <taxon>Pseudomonadota</taxon>
        <taxon>Betaproteobacteria</taxon>
        <taxon>Burkholderiales</taxon>
        <taxon>Comamonadaceae</taxon>
        <taxon>Rhodoferax</taxon>
    </lineage>
</organism>
<sequence length="202" mass="22635">MATWKLHKLQWPLAALSVGVAGYALVAYSLVPLGNLVHPQMKLSFEAHRMAILTHIFCSALAMLLGPWQFMPGLRARQPALHRWSGRLYLLAGVLPGGVAGLYVASFAFGGAVNQLGFAMLAVLWLFSGYAAYRAIRNGNIQAHRQWMLRNFALTFAAVTLRIYLGTFAAMGIPFETFYAWLGWLCWVPNVFVIEWYARRNQ</sequence>
<dbReference type="RefSeq" id="WP_142808394.1">
    <property type="nucleotide sequence ID" value="NZ_CP036282.1"/>
</dbReference>
<keyword evidence="1" id="KW-0472">Membrane</keyword>
<proteinExistence type="predicted"/>
<feature type="transmembrane region" description="Helical" evidence="1">
    <location>
        <begin position="178"/>
        <end position="198"/>
    </location>
</feature>
<reference evidence="3" key="1">
    <citation type="submission" date="2019-02" db="EMBL/GenBank/DDBJ databases">
        <title>Complete genome sequence of Rhodoferax sp. Gr-4.</title>
        <authorList>
            <person name="Jin L."/>
        </authorList>
    </citation>
    <scope>NUCLEOTIDE SEQUENCE [LARGE SCALE GENOMIC DNA]</scope>
    <source>
        <strain evidence="3">Gr-4</strain>
    </source>
</reference>
<feature type="transmembrane region" description="Helical" evidence="1">
    <location>
        <begin position="50"/>
        <end position="68"/>
    </location>
</feature>
<dbReference type="InterPro" id="IPR018750">
    <property type="entry name" value="DUF2306_membrane"/>
</dbReference>
<feature type="transmembrane region" description="Helical" evidence="1">
    <location>
        <begin position="148"/>
        <end position="172"/>
    </location>
</feature>
<dbReference type="KEGG" id="rhg:EXZ61_01445"/>
<keyword evidence="1" id="KW-0812">Transmembrane</keyword>